<dbReference type="KEGG" id="rul:UC8_10760"/>
<sequence length="32" mass="3712">MERYGHWPVEAIASETALAAKYRVKYSQAKEK</sequence>
<dbReference type="Proteomes" id="UP000325286">
    <property type="component" value="Chromosome"/>
</dbReference>
<organism evidence="1 2">
    <name type="scientific">Roseimaritima ulvae</name>
    <dbReference type="NCBI Taxonomy" id="980254"/>
    <lineage>
        <taxon>Bacteria</taxon>
        <taxon>Pseudomonadati</taxon>
        <taxon>Planctomycetota</taxon>
        <taxon>Planctomycetia</taxon>
        <taxon>Pirellulales</taxon>
        <taxon>Pirellulaceae</taxon>
        <taxon>Roseimaritima</taxon>
    </lineage>
</organism>
<protein>
    <submittedName>
        <fullName evidence="1">Uncharacterized protein</fullName>
    </submittedName>
</protein>
<name>A0A5B9QNQ2_9BACT</name>
<gene>
    <name evidence="1" type="ORF">UC8_10760</name>
</gene>
<reference evidence="1 2" key="1">
    <citation type="submission" date="2019-08" db="EMBL/GenBank/DDBJ databases">
        <title>Deep-cultivation of Planctomycetes and their phenomic and genomic characterization uncovers novel biology.</title>
        <authorList>
            <person name="Wiegand S."/>
            <person name="Jogler M."/>
            <person name="Boedeker C."/>
            <person name="Pinto D."/>
            <person name="Vollmers J."/>
            <person name="Rivas-Marin E."/>
            <person name="Kohn T."/>
            <person name="Peeters S.H."/>
            <person name="Heuer A."/>
            <person name="Rast P."/>
            <person name="Oberbeckmann S."/>
            <person name="Bunk B."/>
            <person name="Jeske O."/>
            <person name="Meyerdierks A."/>
            <person name="Storesund J.E."/>
            <person name="Kallscheuer N."/>
            <person name="Luecker S."/>
            <person name="Lage O.M."/>
            <person name="Pohl T."/>
            <person name="Merkel B.J."/>
            <person name="Hornburger P."/>
            <person name="Mueller R.-W."/>
            <person name="Bruemmer F."/>
            <person name="Labrenz M."/>
            <person name="Spormann A.M."/>
            <person name="Op den Camp H."/>
            <person name="Overmann J."/>
            <person name="Amann R."/>
            <person name="Jetten M.S.M."/>
            <person name="Mascher T."/>
            <person name="Medema M.H."/>
            <person name="Devos D.P."/>
            <person name="Kaster A.-K."/>
            <person name="Ovreas L."/>
            <person name="Rohde M."/>
            <person name="Galperin M.Y."/>
            <person name="Jogler C."/>
        </authorList>
    </citation>
    <scope>NUCLEOTIDE SEQUENCE [LARGE SCALE GENOMIC DNA]</scope>
    <source>
        <strain evidence="1 2">UC8</strain>
    </source>
</reference>
<proteinExistence type="predicted"/>
<keyword evidence="2" id="KW-1185">Reference proteome</keyword>
<evidence type="ECO:0000313" key="1">
    <source>
        <dbReference type="EMBL" id="QEG39115.1"/>
    </source>
</evidence>
<evidence type="ECO:0000313" key="2">
    <source>
        <dbReference type="Proteomes" id="UP000325286"/>
    </source>
</evidence>
<accession>A0A5B9QNQ2</accession>
<dbReference type="EMBL" id="CP042914">
    <property type="protein sequence ID" value="QEG39115.1"/>
    <property type="molecule type" value="Genomic_DNA"/>
</dbReference>
<dbReference type="AlphaFoldDB" id="A0A5B9QNQ2"/>